<proteinExistence type="inferred from homology"/>
<evidence type="ECO:0000256" key="1">
    <source>
        <dbReference type="ARBA" id="ARBA00000868"/>
    </source>
</evidence>
<comment type="catalytic activity">
    <reaction evidence="1">
        <text>AMP + diphosphate = 5-phospho-alpha-D-ribose 1-diphosphate + adenine</text>
        <dbReference type="Rhea" id="RHEA:16609"/>
        <dbReference type="ChEBI" id="CHEBI:16708"/>
        <dbReference type="ChEBI" id="CHEBI:33019"/>
        <dbReference type="ChEBI" id="CHEBI:58017"/>
        <dbReference type="ChEBI" id="CHEBI:456215"/>
        <dbReference type="EC" id="2.4.2.7"/>
    </reaction>
</comment>
<dbReference type="InterPro" id="IPR029057">
    <property type="entry name" value="PRTase-like"/>
</dbReference>
<evidence type="ECO:0000256" key="10">
    <source>
        <dbReference type="ARBA" id="ARBA00022726"/>
    </source>
</evidence>
<dbReference type="PANTHER" id="PTHR32315:SF3">
    <property type="entry name" value="ADENINE PHOSPHORIBOSYLTRANSFERASE"/>
    <property type="match status" value="1"/>
</dbReference>
<keyword evidence="8 12" id="KW-0328">Glycosyltransferase</keyword>
<keyword evidence="10" id="KW-0660">Purine salvage</keyword>
<evidence type="ECO:0000256" key="3">
    <source>
        <dbReference type="ARBA" id="ARBA00004496"/>
    </source>
</evidence>
<dbReference type="Gene3D" id="3.40.50.2020">
    <property type="match status" value="1"/>
</dbReference>
<name>A0ABR4NHM2_9FUNG</name>
<dbReference type="InterPro" id="IPR000836">
    <property type="entry name" value="PRTase_dom"/>
</dbReference>
<evidence type="ECO:0000256" key="2">
    <source>
        <dbReference type="ARBA" id="ARBA00003968"/>
    </source>
</evidence>
<dbReference type="HAMAP" id="MF_00004">
    <property type="entry name" value="Aden_phosphoribosyltr"/>
    <property type="match status" value="1"/>
</dbReference>
<evidence type="ECO:0000256" key="4">
    <source>
        <dbReference type="ARBA" id="ARBA00004659"/>
    </source>
</evidence>
<dbReference type="Proteomes" id="UP001527925">
    <property type="component" value="Unassembled WGS sequence"/>
</dbReference>
<comment type="pathway">
    <text evidence="4">Purine metabolism; AMP biosynthesis via salvage pathway; AMP from adenine: step 1/1.</text>
</comment>
<dbReference type="EMBL" id="JADGIZ020000004">
    <property type="protein sequence ID" value="KAL2919042.1"/>
    <property type="molecule type" value="Genomic_DNA"/>
</dbReference>
<evidence type="ECO:0000256" key="5">
    <source>
        <dbReference type="ARBA" id="ARBA00008391"/>
    </source>
</evidence>
<evidence type="ECO:0000256" key="9">
    <source>
        <dbReference type="ARBA" id="ARBA00022679"/>
    </source>
</evidence>
<dbReference type="NCBIfam" id="TIGR01090">
    <property type="entry name" value="apt"/>
    <property type="match status" value="1"/>
</dbReference>
<feature type="domain" description="Phosphoribosyltransferase" evidence="11">
    <location>
        <begin position="36"/>
        <end position="155"/>
    </location>
</feature>
<dbReference type="CDD" id="cd06223">
    <property type="entry name" value="PRTases_typeI"/>
    <property type="match status" value="1"/>
</dbReference>
<evidence type="ECO:0000313" key="12">
    <source>
        <dbReference type="EMBL" id="KAL2919042.1"/>
    </source>
</evidence>
<dbReference type="NCBIfam" id="NF002636">
    <property type="entry name" value="PRK02304.1-5"/>
    <property type="match status" value="1"/>
</dbReference>
<reference evidence="12 13" key="1">
    <citation type="submission" date="2023-09" db="EMBL/GenBank/DDBJ databases">
        <title>Pangenome analysis of Batrachochytrium dendrobatidis and related Chytrids.</title>
        <authorList>
            <person name="Yacoub M.N."/>
            <person name="Stajich J.E."/>
            <person name="James T.Y."/>
        </authorList>
    </citation>
    <scope>NUCLEOTIDE SEQUENCE [LARGE SCALE GENOMIC DNA]</scope>
    <source>
        <strain evidence="12 13">JEL0888</strain>
    </source>
</reference>
<keyword evidence="13" id="KW-1185">Reference proteome</keyword>
<dbReference type="EC" id="2.4.2.7" evidence="6"/>
<organism evidence="12 13">
    <name type="scientific">Polyrhizophydium stewartii</name>
    <dbReference type="NCBI Taxonomy" id="2732419"/>
    <lineage>
        <taxon>Eukaryota</taxon>
        <taxon>Fungi</taxon>
        <taxon>Fungi incertae sedis</taxon>
        <taxon>Chytridiomycota</taxon>
        <taxon>Chytridiomycota incertae sedis</taxon>
        <taxon>Chytridiomycetes</taxon>
        <taxon>Rhizophydiales</taxon>
        <taxon>Rhizophydiales incertae sedis</taxon>
        <taxon>Polyrhizophydium</taxon>
    </lineage>
</organism>
<dbReference type="SUPFAM" id="SSF53271">
    <property type="entry name" value="PRTase-like"/>
    <property type="match status" value="1"/>
</dbReference>
<comment type="similarity">
    <text evidence="5">Belongs to the purine/pyrimidine phosphoribosyltransferase family.</text>
</comment>
<evidence type="ECO:0000256" key="7">
    <source>
        <dbReference type="ARBA" id="ARBA00022490"/>
    </source>
</evidence>
<dbReference type="Pfam" id="PF00156">
    <property type="entry name" value="Pribosyltran"/>
    <property type="match status" value="1"/>
</dbReference>
<dbReference type="NCBIfam" id="NF002634">
    <property type="entry name" value="PRK02304.1-3"/>
    <property type="match status" value="1"/>
</dbReference>
<accession>A0ABR4NHM2</accession>
<evidence type="ECO:0000313" key="13">
    <source>
        <dbReference type="Proteomes" id="UP001527925"/>
    </source>
</evidence>
<comment type="function">
    <text evidence="2">Catalyzes a salvage reaction resulting in the formation of AMP, that is energically less costly than de novo synthesis.</text>
</comment>
<evidence type="ECO:0000256" key="8">
    <source>
        <dbReference type="ARBA" id="ARBA00022676"/>
    </source>
</evidence>
<comment type="subcellular location">
    <subcellularLocation>
        <location evidence="3">Cytoplasm</location>
    </subcellularLocation>
</comment>
<gene>
    <name evidence="12" type="primary">APT1</name>
    <name evidence="12" type="ORF">HK105_201312</name>
</gene>
<dbReference type="InterPro" id="IPR005764">
    <property type="entry name" value="Ade_phspho_trans"/>
</dbReference>
<keyword evidence="9 12" id="KW-0808">Transferase</keyword>
<comment type="caution">
    <text evidence="12">The sequence shown here is derived from an EMBL/GenBank/DDBJ whole genome shotgun (WGS) entry which is preliminary data.</text>
</comment>
<evidence type="ECO:0000259" key="11">
    <source>
        <dbReference type="Pfam" id="PF00156"/>
    </source>
</evidence>
<dbReference type="PANTHER" id="PTHR32315">
    <property type="entry name" value="ADENINE PHOSPHORIBOSYLTRANSFERASE"/>
    <property type="match status" value="1"/>
</dbReference>
<dbReference type="InterPro" id="IPR050054">
    <property type="entry name" value="UPRTase/APRTase"/>
</dbReference>
<evidence type="ECO:0000256" key="6">
    <source>
        <dbReference type="ARBA" id="ARBA00011893"/>
    </source>
</evidence>
<sequence>MTLTLAEIKNKIRPTADFPKKGILFQDIFPIFEDPKATESLVEHIINHLKETGTKVDVVVGLDSRGFLLGPWLANKLSAAFVPVRKAGKLPPPCHKVGYTKEYGTDYFEISQTAIKPGQNVLVFDDLIATGGSAKAAGELIQLCGGKTVKYVFFVELTFLKGKDALDAPTFSLFQYDD</sequence>
<dbReference type="GO" id="GO:0003999">
    <property type="term" value="F:adenine phosphoribosyltransferase activity"/>
    <property type="evidence" value="ECO:0007669"/>
    <property type="project" value="UniProtKB-EC"/>
</dbReference>
<keyword evidence="7" id="KW-0963">Cytoplasm</keyword>
<protein>
    <recommendedName>
        <fullName evidence="6">adenine phosphoribosyltransferase</fullName>
        <ecNumber evidence="6">2.4.2.7</ecNumber>
    </recommendedName>
</protein>